<comment type="caution">
    <text evidence="1">The sequence shown here is derived from an EMBL/GenBank/DDBJ whole genome shotgun (WGS) entry which is preliminary data.</text>
</comment>
<gene>
    <name evidence="1" type="ORF">D3P05_06035</name>
</gene>
<dbReference type="SUPFAM" id="SSF55874">
    <property type="entry name" value="ATPase domain of HSP90 chaperone/DNA topoisomerase II/histidine kinase"/>
    <property type="match status" value="1"/>
</dbReference>
<keyword evidence="2" id="KW-1185">Reference proteome</keyword>
<dbReference type="InterPro" id="IPR036890">
    <property type="entry name" value="HATPase_C_sf"/>
</dbReference>
<name>A0A419A9M2_9RHOB</name>
<dbReference type="GO" id="GO:0016301">
    <property type="term" value="F:kinase activity"/>
    <property type="evidence" value="ECO:0007669"/>
    <property type="project" value="UniProtKB-KW"/>
</dbReference>
<evidence type="ECO:0000313" key="1">
    <source>
        <dbReference type="EMBL" id="RJL18871.1"/>
    </source>
</evidence>
<keyword evidence="1" id="KW-0418">Kinase</keyword>
<proteinExistence type="predicted"/>
<feature type="non-terminal residue" evidence="1">
    <location>
        <position position="1"/>
    </location>
</feature>
<reference evidence="2" key="1">
    <citation type="submission" date="2018-09" db="EMBL/GenBank/DDBJ databases">
        <title>Paracoccus onubensis nov. sp. a moderate halophilic bacterium isolated from Gruta de las Maravillas (Aracena, Spain).</title>
        <authorList>
            <person name="Jurado V."/>
            <person name="Gutierrez-Patricio S."/>
            <person name="Gonzalez-Pimentel J.L."/>
            <person name="Miller A.Z."/>
            <person name="Laiz L."/>
            <person name="Saiz-Jimenez C."/>
        </authorList>
    </citation>
    <scope>NUCLEOTIDE SEQUENCE [LARGE SCALE GENOMIC DNA]</scope>
    <source>
        <strain evidence="2">DSM 26381</strain>
    </source>
</reference>
<dbReference type="PRINTS" id="PR00344">
    <property type="entry name" value="BCTRLSENSOR"/>
</dbReference>
<protein>
    <submittedName>
        <fullName evidence="1">Sensor histidine kinase</fullName>
    </submittedName>
</protein>
<sequence>PEARPAAVSRFARGEAAGPGMGLGLPVVEEIATLFGGRLTLSDGAAGRGLLAQVALPALPRG</sequence>
<dbReference type="EMBL" id="QZEW01000020">
    <property type="protein sequence ID" value="RJL18871.1"/>
    <property type="molecule type" value="Genomic_DNA"/>
</dbReference>
<organism evidence="1 2">
    <name type="scientific">Paracoccus siganidrum</name>
    <dbReference type="NCBI Taxonomy" id="1276757"/>
    <lineage>
        <taxon>Bacteria</taxon>
        <taxon>Pseudomonadati</taxon>
        <taxon>Pseudomonadota</taxon>
        <taxon>Alphaproteobacteria</taxon>
        <taxon>Rhodobacterales</taxon>
        <taxon>Paracoccaceae</taxon>
        <taxon>Paracoccus</taxon>
    </lineage>
</organism>
<dbReference type="Gene3D" id="3.30.565.10">
    <property type="entry name" value="Histidine kinase-like ATPase, C-terminal domain"/>
    <property type="match status" value="1"/>
</dbReference>
<dbReference type="InterPro" id="IPR004358">
    <property type="entry name" value="Sig_transdc_His_kin-like_C"/>
</dbReference>
<accession>A0A419A9M2</accession>
<evidence type="ECO:0000313" key="2">
    <source>
        <dbReference type="Proteomes" id="UP000283587"/>
    </source>
</evidence>
<keyword evidence="1" id="KW-0808">Transferase</keyword>
<dbReference type="Proteomes" id="UP000283587">
    <property type="component" value="Unassembled WGS sequence"/>
</dbReference>
<dbReference type="AlphaFoldDB" id="A0A419A9M2"/>